<organism evidence="2 3">
    <name type="scientific">Rhizosphaericola mali</name>
    <dbReference type="NCBI Taxonomy" id="2545455"/>
    <lineage>
        <taxon>Bacteria</taxon>
        <taxon>Pseudomonadati</taxon>
        <taxon>Bacteroidota</taxon>
        <taxon>Chitinophagia</taxon>
        <taxon>Chitinophagales</taxon>
        <taxon>Chitinophagaceae</taxon>
        <taxon>Rhizosphaericola</taxon>
    </lineage>
</organism>
<dbReference type="EMBL" id="CP044016">
    <property type="protein sequence ID" value="QES87656.1"/>
    <property type="molecule type" value="Genomic_DNA"/>
</dbReference>
<proteinExistence type="predicted"/>
<dbReference type="KEGG" id="arac:E0W69_002900"/>
<keyword evidence="1" id="KW-0472">Membrane</keyword>
<protein>
    <submittedName>
        <fullName evidence="2">Uncharacterized protein</fullName>
    </submittedName>
</protein>
<gene>
    <name evidence="2" type="ORF">E0W69_002900</name>
</gene>
<evidence type="ECO:0000313" key="2">
    <source>
        <dbReference type="EMBL" id="QES87656.1"/>
    </source>
</evidence>
<name>A0A5P2FVW4_9BACT</name>
<keyword evidence="1" id="KW-1133">Transmembrane helix</keyword>
<accession>A0A5P2FVW4</accession>
<dbReference type="AlphaFoldDB" id="A0A5P2FVW4"/>
<evidence type="ECO:0000256" key="1">
    <source>
        <dbReference type="SAM" id="Phobius"/>
    </source>
</evidence>
<reference evidence="2 3" key="1">
    <citation type="submission" date="2019-09" db="EMBL/GenBank/DDBJ databases">
        <title>Complete genome sequence of Arachidicoccus sp. B3-10 isolated from apple orchard soil.</title>
        <authorList>
            <person name="Kim H.S."/>
            <person name="Han K.-I."/>
            <person name="Suh M.K."/>
            <person name="Lee K.C."/>
            <person name="Eom M.K."/>
            <person name="Kim J.-S."/>
            <person name="Kang S.W."/>
            <person name="Sin Y."/>
            <person name="Lee J.-S."/>
        </authorList>
    </citation>
    <scope>NUCLEOTIDE SEQUENCE [LARGE SCALE GENOMIC DNA]</scope>
    <source>
        <strain evidence="2 3">B3-10</strain>
    </source>
</reference>
<feature type="transmembrane region" description="Helical" evidence="1">
    <location>
        <begin position="42"/>
        <end position="60"/>
    </location>
</feature>
<evidence type="ECO:0000313" key="3">
    <source>
        <dbReference type="Proteomes" id="UP000292424"/>
    </source>
</evidence>
<dbReference type="RefSeq" id="WP_131328545.1">
    <property type="nucleotide sequence ID" value="NZ_CP044016.1"/>
</dbReference>
<sequence>MAKKTSNKYQLLTVFSTVLAVLYGWQFYKSFHIYTDSRNHKILFNGILLFMWIILAISWFRQYKKTSEQENTNHDN</sequence>
<keyword evidence="3" id="KW-1185">Reference proteome</keyword>
<dbReference type="Proteomes" id="UP000292424">
    <property type="component" value="Chromosome"/>
</dbReference>
<keyword evidence="1" id="KW-0812">Transmembrane</keyword>